<evidence type="ECO:0000256" key="5">
    <source>
        <dbReference type="ARBA" id="ARBA00022989"/>
    </source>
</evidence>
<dbReference type="Pfam" id="PF01758">
    <property type="entry name" value="SBF"/>
    <property type="match status" value="1"/>
</dbReference>
<dbReference type="PANTHER" id="PTHR10361:SF28">
    <property type="entry name" value="P3 PROTEIN-RELATED"/>
    <property type="match status" value="1"/>
</dbReference>
<feature type="transmembrane region" description="Helical" evidence="7">
    <location>
        <begin position="315"/>
        <end position="333"/>
    </location>
</feature>
<feature type="transmembrane region" description="Helical" evidence="7">
    <location>
        <begin position="402"/>
        <end position="421"/>
    </location>
</feature>
<dbReference type="AlphaFoldDB" id="A0A1B6F323"/>
<evidence type="ECO:0000256" key="4">
    <source>
        <dbReference type="ARBA" id="ARBA00022847"/>
    </source>
</evidence>
<dbReference type="GO" id="GO:0016020">
    <property type="term" value="C:membrane"/>
    <property type="evidence" value="ECO:0007669"/>
    <property type="project" value="UniProtKB-SubCell"/>
</dbReference>
<gene>
    <name evidence="8" type="ORF">g.28111</name>
</gene>
<keyword evidence="6 7" id="KW-0472">Membrane</keyword>
<protein>
    <recommendedName>
        <fullName evidence="9">P3 protein</fullName>
    </recommendedName>
</protein>
<evidence type="ECO:0000313" key="8">
    <source>
        <dbReference type="EMBL" id="JAS44575.1"/>
    </source>
</evidence>
<keyword evidence="5 7" id="KW-1133">Transmembrane helix</keyword>
<dbReference type="Gene3D" id="1.20.1530.20">
    <property type="match status" value="1"/>
</dbReference>
<evidence type="ECO:0000256" key="1">
    <source>
        <dbReference type="ARBA" id="ARBA00004141"/>
    </source>
</evidence>
<dbReference type="InterPro" id="IPR004710">
    <property type="entry name" value="Bilac:Na_transpt"/>
</dbReference>
<dbReference type="EMBL" id="GECZ01025194">
    <property type="protein sequence ID" value="JAS44575.1"/>
    <property type="molecule type" value="Transcribed_RNA"/>
</dbReference>
<evidence type="ECO:0000256" key="7">
    <source>
        <dbReference type="SAM" id="Phobius"/>
    </source>
</evidence>
<feature type="transmembrane region" description="Helical" evidence="7">
    <location>
        <begin position="275"/>
        <end position="295"/>
    </location>
</feature>
<comment type="similarity">
    <text evidence="2">Belongs to the bile acid:sodium symporter (BASS) (TC 2.A.28) family.</text>
</comment>
<feature type="transmembrane region" description="Helical" evidence="7">
    <location>
        <begin position="240"/>
        <end position="263"/>
    </location>
</feature>
<feature type="transmembrane region" description="Helical" evidence="7">
    <location>
        <begin position="145"/>
        <end position="170"/>
    </location>
</feature>
<keyword evidence="3 7" id="KW-0812">Transmembrane</keyword>
<proteinExistence type="inferred from homology"/>
<feature type="transmembrane region" description="Helical" evidence="7">
    <location>
        <begin position="340"/>
        <end position="360"/>
    </location>
</feature>
<comment type="subcellular location">
    <subcellularLocation>
        <location evidence="1">Membrane</location>
        <topology evidence="1">Multi-pass membrane protein</topology>
    </subcellularLocation>
</comment>
<feature type="transmembrane region" description="Helical" evidence="7">
    <location>
        <begin position="211"/>
        <end position="228"/>
    </location>
</feature>
<dbReference type="InterPro" id="IPR002657">
    <property type="entry name" value="BilAc:Na_symport/Acr3"/>
</dbReference>
<accession>A0A1B6F323</accession>
<keyword evidence="4" id="KW-0769">Symport</keyword>
<name>A0A1B6F323_9HEMI</name>
<dbReference type="PANTHER" id="PTHR10361">
    <property type="entry name" value="SODIUM-BILE ACID COTRANSPORTER"/>
    <property type="match status" value="1"/>
</dbReference>
<sequence>MCPLWPFHIVFMYLLMLIPIWMVSCQVVKQAAWAVDFYPDNLIGLPMYEQAEVNFTTRNLSAAEVQAGRVLFVSDQPQIAQPQTSVVVLRTQNISDDTWAGSFQVMANFIGYAEVKMVLENEGESRVSQPLKVTVARKQQTIDKVFITSVIILMSIIFVNFGCALDWPFLRKSLAKPVGPAIGLFTQFIVMPLLSYVIGLWLFHDSVAMRLGFFFTGISPAGGASNIWTVTLGGNLNLSITMTAISTLTSFLMIPLWAFTLGTEIFSSGEMVVPYMRIASSAIAMVVPLILGYVIQRWFPALCKVLVRILKSFSIILILSIIIFATITNWYLFRLFTWRIMLGGMLLPLLGYVLGALLAWTLRQPPADVLAISIETGIQNTGIAIFMLQFCLGQPEADLTTVVPVAVAVMSPVPLLTLYTLQRLVGCFSPQTSKSLLHTPIDEFTSVPSLAENVP</sequence>
<feature type="transmembrane region" description="Helical" evidence="7">
    <location>
        <begin position="182"/>
        <end position="204"/>
    </location>
</feature>
<dbReference type="GO" id="GO:0015293">
    <property type="term" value="F:symporter activity"/>
    <property type="evidence" value="ECO:0007669"/>
    <property type="project" value="UniProtKB-KW"/>
</dbReference>
<feature type="transmembrane region" description="Helical" evidence="7">
    <location>
        <begin position="6"/>
        <end position="23"/>
    </location>
</feature>
<evidence type="ECO:0008006" key="9">
    <source>
        <dbReference type="Google" id="ProtNLM"/>
    </source>
</evidence>
<evidence type="ECO:0000256" key="2">
    <source>
        <dbReference type="ARBA" id="ARBA00006528"/>
    </source>
</evidence>
<keyword evidence="4" id="KW-0813">Transport</keyword>
<dbReference type="InterPro" id="IPR038770">
    <property type="entry name" value="Na+/solute_symporter_sf"/>
</dbReference>
<evidence type="ECO:0000256" key="6">
    <source>
        <dbReference type="ARBA" id="ARBA00023136"/>
    </source>
</evidence>
<organism evidence="8">
    <name type="scientific">Cuerna arida</name>
    <dbReference type="NCBI Taxonomy" id="1464854"/>
    <lineage>
        <taxon>Eukaryota</taxon>
        <taxon>Metazoa</taxon>
        <taxon>Ecdysozoa</taxon>
        <taxon>Arthropoda</taxon>
        <taxon>Hexapoda</taxon>
        <taxon>Insecta</taxon>
        <taxon>Pterygota</taxon>
        <taxon>Neoptera</taxon>
        <taxon>Paraneoptera</taxon>
        <taxon>Hemiptera</taxon>
        <taxon>Auchenorrhyncha</taxon>
        <taxon>Membracoidea</taxon>
        <taxon>Cicadellidae</taxon>
        <taxon>Cicadellinae</taxon>
        <taxon>Proconiini</taxon>
        <taxon>Cuerna</taxon>
    </lineage>
</organism>
<evidence type="ECO:0000256" key="3">
    <source>
        <dbReference type="ARBA" id="ARBA00022692"/>
    </source>
</evidence>
<reference evidence="8" key="1">
    <citation type="submission" date="2015-11" db="EMBL/GenBank/DDBJ databases">
        <title>De novo transcriptome assembly of four potential Pierce s Disease insect vectors from Arizona vineyards.</title>
        <authorList>
            <person name="Tassone E.E."/>
        </authorList>
    </citation>
    <scope>NUCLEOTIDE SEQUENCE</scope>
</reference>